<dbReference type="PANTHER" id="PTHR33057:SF21">
    <property type="entry name" value="TRANSCRIPTION REPRESSOR"/>
    <property type="match status" value="1"/>
</dbReference>
<organism evidence="9 10">
    <name type="scientific">Trapa natans</name>
    <name type="common">Water chestnut</name>
    <dbReference type="NCBI Taxonomy" id="22666"/>
    <lineage>
        <taxon>Eukaryota</taxon>
        <taxon>Viridiplantae</taxon>
        <taxon>Streptophyta</taxon>
        <taxon>Embryophyta</taxon>
        <taxon>Tracheophyta</taxon>
        <taxon>Spermatophyta</taxon>
        <taxon>Magnoliopsida</taxon>
        <taxon>eudicotyledons</taxon>
        <taxon>Gunneridae</taxon>
        <taxon>Pentapetalae</taxon>
        <taxon>rosids</taxon>
        <taxon>malvids</taxon>
        <taxon>Myrtales</taxon>
        <taxon>Lythraceae</taxon>
        <taxon>Trapa</taxon>
    </lineage>
</organism>
<sequence length="270" mass="29537">MSHILSKNFHLCFSKLKCLSQPPPPPLSSPPSPPHPSRCRRLTPPENHPFATGPTSVIIKNFNSIYDVTSSENSTTSAHSATSLTLRTTGGTLLSSSSEDSDFAAAATTTATSPPDLALVYASQRFFISSPGHSNSIIDSQNPHLQPSPSNLAEPPPPPSKVASMGGFTVQKYSSDLYGDFRRSMLEMVEARDSKDLRNDNWDYLHELLLCYLALNPKETHKFIIGAFSDIVIHLMSEPPQRPARPVKSPKKPGRRWQRAGAAHPMSLLL</sequence>
<dbReference type="GO" id="GO:0005634">
    <property type="term" value="C:nucleus"/>
    <property type="evidence" value="ECO:0007669"/>
    <property type="project" value="UniProtKB-SubCell"/>
</dbReference>
<dbReference type="AlphaFoldDB" id="A0AAN7RII0"/>
<feature type="compositionally biased region" description="Basic residues" evidence="7">
    <location>
        <begin position="248"/>
        <end position="258"/>
    </location>
</feature>
<comment type="function">
    <text evidence="6">Transcriptional repressor that regulates multiple aspects of plant growth and development.</text>
</comment>
<evidence type="ECO:0000256" key="7">
    <source>
        <dbReference type="SAM" id="MobiDB-lite"/>
    </source>
</evidence>
<evidence type="ECO:0000313" key="9">
    <source>
        <dbReference type="EMBL" id="KAK4798168.1"/>
    </source>
</evidence>
<name>A0AAN7RII0_TRANT</name>
<comment type="caution">
    <text evidence="9">The sequence shown here is derived from an EMBL/GenBank/DDBJ whole genome shotgun (WGS) entry which is preliminary data.</text>
</comment>
<feature type="region of interest" description="Disordered" evidence="7">
    <location>
        <begin position="137"/>
        <end position="166"/>
    </location>
</feature>
<feature type="region of interest" description="Disordered" evidence="7">
    <location>
        <begin position="22"/>
        <end position="54"/>
    </location>
</feature>
<evidence type="ECO:0000256" key="1">
    <source>
        <dbReference type="ARBA" id="ARBA00004123"/>
    </source>
</evidence>
<evidence type="ECO:0000256" key="2">
    <source>
        <dbReference type="ARBA" id="ARBA00022491"/>
    </source>
</evidence>
<keyword evidence="2 6" id="KW-0678">Repressor</keyword>
<keyword evidence="5 6" id="KW-0539">Nucleus</keyword>
<proteinExistence type="predicted"/>
<protein>
    <recommendedName>
        <fullName evidence="6">Transcription repressor</fullName>
    </recommendedName>
    <alternativeName>
        <fullName evidence="6">Ovate family protein</fullName>
    </alternativeName>
</protein>
<evidence type="ECO:0000256" key="6">
    <source>
        <dbReference type="RuleBase" id="RU367028"/>
    </source>
</evidence>
<evidence type="ECO:0000256" key="5">
    <source>
        <dbReference type="ARBA" id="ARBA00023242"/>
    </source>
</evidence>
<dbReference type="InterPro" id="IPR006458">
    <property type="entry name" value="Ovate_C"/>
</dbReference>
<dbReference type="PROSITE" id="PS51754">
    <property type="entry name" value="OVATE"/>
    <property type="match status" value="1"/>
</dbReference>
<gene>
    <name evidence="9" type="ORF">SAY86_030494</name>
</gene>
<keyword evidence="10" id="KW-1185">Reference proteome</keyword>
<feature type="compositionally biased region" description="Pro residues" evidence="7">
    <location>
        <begin position="22"/>
        <end position="36"/>
    </location>
</feature>
<dbReference type="Proteomes" id="UP001346149">
    <property type="component" value="Unassembled WGS sequence"/>
</dbReference>
<comment type="subcellular location">
    <subcellularLocation>
        <location evidence="1 6">Nucleus</location>
    </subcellularLocation>
</comment>
<feature type="domain" description="OVATE" evidence="8">
    <location>
        <begin position="170"/>
        <end position="234"/>
    </location>
</feature>
<evidence type="ECO:0000313" key="10">
    <source>
        <dbReference type="Proteomes" id="UP001346149"/>
    </source>
</evidence>
<dbReference type="PANTHER" id="PTHR33057">
    <property type="entry name" value="TRANSCRIPTION REPRESSOR OFP7-RELATED"/>
    <property type="match status" value="1"/>
</dbReference>
<dbReference type="InterPro" id="IPR038933">
    <property type="entry name" value="Ovate"/>
</dbReference>
<dbReference type="NCBIfam" id="TIGR01568">
    <property type="entry name" value="A_thal_3678"/>
    <property type="match status" value="1"/>
</dbReference>
<evidence type="ECO:0000256" key="4">
    <source>
        <dbReference type="ARBA" id="ARBA00023163"/>
    </source>
</evidence>
<accession>A0AAN7RII0</accession>
<dbReference type="Pfam" id="PF04844">
    <property type="entry name" value="Ovate"/>
    <property type="match status" value="1"/>
</dbReference>
<dbReference type="GO" id="GO:0045892">
    <property type="term" value="P:negative regulation of DNA-templated transcription"/>
    <property type="evidence" value="ECO:0007669"/>
    <property type="project" value="UniProtKB-UniRule"/>
</dbReference>
<evidence type="ECO:0000259" key="8">
    <source>
        <dbReference type="PROSITE" id="PS51754"/>
    </source>
</evidence>
<keyword evidence="3 6" id="KW-0805">Transcription regulation</keyword>
<keyword evidence="4 6" id="KW-0804">Transcription</keyword>
<feature type="region of interest" description="Disordered" evidence="7">
    <location>
        <begin position="240"/>
        <end position="270"/>
    </location>
</feature>
<reference evidence="9 10" key="1">
    <citation type="journal article" date="2023" name="Hortic Res">
        <title>Pangenome of water caltrop reveals structural variations and asymmetric subgenome divergence after allopolyploidization.</title>
        <authorList>
            <person name="Zhang X."/>
            <person name="Chen Y."/>
            <person name="Wang L."/>
            <person name="Yuan Y."/>
            <person name="Fang M."/>
            <person name="Shi L."/>
            <person name="Lu R."/>
            <person name="Comes H.P."/>
            <person name="Ma Y."/>
            <person name="Chen Y."/>
            <person name="Huang G."/>
            <person name="Zhou Y."/>
            <person name="Zheng Z."/>
            <person name="Qiu Y."/>
        </authorList>
    </citation>
    <scope>NUCLEOTIDE SEQUENCE [LARGE SCALE GENOMIC DNA]</scope>
    <source>
        <strain evidence="9">F231</strain>
    </source>
</reference>
<dbReference type="EMBL" id="JAXQNO010000005">
    <property type="protein sequence ID" value="KAK4798168.1"/>
    <property type="molecule type" value="Genomic_DNA"/>
</dbReference>
<evidence type="ECO:0000256" key="3">
    <source>
        <dbReference type="ARBA" id="ARBA00023015"/>
    </source>
</evidence>